<dbReference type="InterPro" id="IPR043047">
    <property type="entry name" value="Hri1_N_sf"/>
</dbReference>
<evidence type="ECO:0000256" key="4">
    <source>
        <dbReference type="ARBA" id="ARBA00017063"/>
    </source>
</evidence>
<evidence type="ECO:0000256" key="2">
    <source>
        <dbReference type="ARBA" id="ARBA00004496"/>
    </source>
</evidence>
<dbReference type="CDD" id="cd11693">
    <property type="entry name" value="HRI1_C_like"/>
    <property type="match status" value="1"/>
</dbReference>
<dbReference type="AlphaFoldDB" id="A0A2J6Q287"/>
<dbReference type="Proteomes" id="UP000235672">
    <property type="component" value="Unassembled WGS sequence"/>
</dbReference>
<dbReference type="STRING" id="1745343.A0A2J6Q287"/>
<keyword evidence="9" id="KW-1185">Reference proteome</keyword>
<name>A0A2J6Q287_9HELO</name>
<dbReference type="Gene3D" id="2.40.128.320">
    <property type="entry name" value="Protein HRI1, N-terminal domain"/>
    <property type="match status" value="1"/>
</dbReference>
<organism evidence="8 9">
    <name type="scientific">Hyaloscypha hepaticicola</name>
    <dbReference type="NCBI Taxonomy" id="2082293"/>
    <lineage>
        <taxon>Eukaryota</taxon>
        <taxon>Fungi</taxon>
        <taxon>Dikarya</taxon>
        <taxon>Ascomycota</taxon>
        <taxon>Pezizomycotina</taxon>
        <taxon>Leotiomycetes</taxon>
        <taxon>Helotiales</taxon>
        <taxon>Hyaloscyphaceae</taxon>
        <taxon>Hyaloscypha</taxon>
    </lineage>
</organism>
<evidence type="ECO:0000256" key="3">
    <source>
        <dbReference type="ARBA" id="ARBA00005229"/>
    </source>
</evidence>
<dbReference type="CDD" id="cd11692">
    <property type="entry name" value="HRI1_N_like"/>
    <property type="match status" value="1"/>
</dbReference>
<keyword evidence="6" id="KW-0539">Nucleus</keyword>
<sequence>MAPRVSIRISIRWLPDAASEPTDTLVFGVGDYYIDLRILKSNTSIDWALAGERQIISTDPMRVRFVSTLDSQGMSEPDIGDFTTLPNGDELETGKMPCPERGMEITEYEEVWREIPPVPGSKRAWILESVGEGRKVFLGRIRGGYMALGDGKGEAFGARREEWDEGGERWEVKYRIGEVDGVPSIANLGIEGFESEADWKMGDTVTVLGREYRVCAFELL</sequence>
<proteinExistence type="inferred from homology"/>
<accession>A0A2J6Q287</accession>
<evidence type="ECO:0000256" key="7">
    <source>
        <dbReference type="SAM" id="MobiDB-lite"/>
    </source>
</evidence>
<dbReference type="EMBL" id="KZ613485">
    <property type="protein sequence ID" value="PMD20372.1"/>
    <property type="molecule type" value="Genomic_DNA"/>
</dbReference>
<dbReference type="Pfam" id="PF16815">
    <property type="entry name" value="HRI1"/>
    <property type="match status" value="1"/>
</dbReference>
<evidence type="ECO:0000256" key="1">
    <source>
        <dbReference type="ARBA" id="ARBA00004123"/>
    </source>
</evidence>
<evidence type="ECO:0000256" key="5">
    <source>
        <dbReference type="ARBA" id="ARBA00022490"/>
    </source>
</evidence>
<keyword evidence="5" id="KW-0963">Cytoplasm</keyword>
<dbReference type="GO" id="GO:0005737">
    <property type="term" value="C:cytoplasm"/>
    <property type="evidence" value="ECO:0007669"/>
    <property type="project" value="UniProtKB-SubCell"/>
</dbReference>
<dbReference type="InterPro" id="IPR031818">
    <property type="entry name" value="Hri1"/>
</dbReference>
<protein>
    <recommendedName>
        <fullName evidence="4">Protein HRI1</fullName>
    </recommendedName>
</protein>
<dbReference type="InterPro" id="IPR038744">
    <property type="entry name" value="Hri1_N"/>
</dbReference>
<evidence type="ECO:0000256" key="6">
    <source>
        <dbReference type="ARBA" id="ARBA00023242"/>
    </source>
</evidence>
<dbReference type="GO" id="GO:0005634">
    <property type="term" value="C:nucleus"/>
    <property type="evidence" value="ECO:0007669"/>
    <property type="project" value="UniProtKB-SubCell"/>
</dbReference>
<evidence type="ECO:0000313" key="8">
    <source>
        <dbReference type="EMBL" id="PMD20372.1"/>
    </source>
</evidence>
<comment type="similarity">
    <text evidence="3">Belongs to the HRI1 family.</text>
</comment>
<evidence type="ECO:0000313" key="9">
    <source>
        <dbReference type="Proteomes" id="UP000235672"/>
    </source>
</evidence>
<gene>
    <name evidence="8" type="ORF">NA56DRAFT_646499</name>
</gene>
<feature type="region of interest" description="Disordered" evidence="7">
    <location>
        <begin position="76"/>
        <end position="98"/>
    </location>
</feature>
<dbReference type="OrthoDB" id="4045395at2759"/>
<reference evidence="8 9" key="1">
    <citation type="submission" date="2016-05" db="EMBL/GenBank/DDBJ databases">
        <title>A degradative enzymes factory behind the ericoid mycorrhizal symbiosis.</title>
        <authorList>
            <consortium name="DOE Joint Genome Institute"/>
            <person name="Martino E."/>
            <person name="Morin E."/>
            <person name="Grelet G."/>
            <person name="Kuo A."/>
            <person name="Kohler A."/>
            <person name="Daghino S."/>
            <person name="Barry K."/>
            <person name="Choi C."/>
            <person name="Cichocki N."/>
            <person name="Clum A."/>
            <person name="Copeland A."/>
            <person name="Hainaut M."/>
            <person name="Haridas S."/>
            <person name="Labutti K."/>
            <person name="Lindquist E."/>
            <person name="Lipzen A."/>
            <person name="Khouja H.-R."/>
            <person name="Murat C."/>
            <person name="Ohm R."/>
            <person name="Olson A."/>
            <person name="Spatafora J."/>
            <person name="Veneault-Fourrey C."/>
            <person name="Henrissat B."/>
            <person name="Grigoriev I."/>
            <person name="Martin F."/>
            <person name="Perotto S."/>
        </authorList>
    </citation>
    <scope>NUCLEOTIDE SEQUENCE [LARGE SCALE GENOMIC DNA]</scope>
    <source>
        <strain evidence="8 9">UAMH 7357</strain>
    </source>
</reference>
<comment type="subcellular location">
    <subcellularLocation>
        <location evidence="2">Cytoplasm</location>
    </subcellularLocation>
    <subcellularLocation>
        <location evidence="1">Nucleus</location>
    </subcellularLocation>
</comment>